<proteinExistence type="predicted"/>
<organism evidence="1 2">
    <name type="scientific">Tenebrionibacter intestinalis</name>
    <dbReference type="NCBI Taxonomy" id="2799638"/>
    <lineage>
        <taxon>Bacteria</taxon>
        <taxon>Pseudomonadati</taxon>
        <taxon>Pseudomonadota</taxon>
        <taxon>Gammaproteobacteria</taxon>
        <taxon>Enterobacterales</taxon>
        <taxon>Enterobacteriaceae</taxon>
        <taxon>Tenebrionibacter/Tenebrionicola group</taxon>
        <taxon>Tenebrionibacter</taxon>
    </lineage>
</organism>
<dbReference type="AlphaFoldDB" id="A0A8K0XYX0"/>
<name>A0A8K0XYX0_9ENTR</name>
<sequence>MERYKNLGGTSGVVCYEIAGDAITVEFQDGSAYLYNSMKPGLRAVQQMQQLASTGRGLNSFINTRVRKNYARKLR</sequence>
<dbReference type="RefSeq" id="WP_238715420.1">
    <property type="nucleotide sequence ID" value="NZ_JAEPBH010000109.1"/>
</dbReference>
<dbReference type="Proteomes" id="UP000659047">
    <property type="component" value="Unassembled WGS sequence"/>
</dbReference>
<accession>A0A8K0XYX0</accession>
<gene>
    <name evidence="1" type="ORF">JJB97_17795</name>
</gene>
<keyword evidence="2" id="KW-1185">Reference proteome</keyword>
<evidence type="ECO:0000313" key="2">
    <source>
        <dbReference type="Proteomes" id="UP000659047"/>
    </source>
</evidence>
<reference evidence="1" key="1">
    <citation type="submission" date="2021-01" db="EMBL/GenBank/DDBJ databases">
        <title>Intestinitalea alba gen. nov., sp. nov., a novel genus of the family Enterobacteriaceae, isolated from the gut of the plastic-eating mealworm Tenebrio molitor L.</title>
        <authorList>
            <person name="Yang Y."/>
        </authorList>
    </citation>
    <scope>NUCLEOTIDE SEQUENCE</scope>
    <source>
        <strain evidence="1">BIT-L3</strain>
    </source>
</reference>
<evidence type="ECO:0000313" key="1">
    <source>
        <dbReference type="EMBL" id="MBK4717123.1"/>
    </source>
</evidence>
<comment type="caution">
    <text evidence="1">The sequence shown here is derived from an EMBL/GenBank/DDBJ whole genome shotgun (WGS) entry which is preliminary data.</text>
</comment>
<dbReference type="EMBL" id="JAEPBH010000109">
    <property type="protein sequence ID" value="MBK4717123.1"/>
    <property type="molecule type" value="Genomic_DNA"/>
</dbReference>
<evidence type="ECO:0008006" key="3">
    <source>
        <dbReference type="Google" id="ProtNLM"/>
    </source>
</evidence>
<protein>
    <recommendedName>
        <fullName evidence="3">KTSC domain-containing protein</fullName>
    </recommendedName>
</protein>